<accession>A0A0R3PXL7</accession>
<keyword evidence="1" id="KW-0472">Membrane</keyword>
<organism evidence="4">
    <name type="scientific">Angiostrongylus costaricensis</name>
    <name type="common">Nematode worm</name>
    <dbReference type="NCBI Taxonomy" id="334426"/>
    <lineage>
        <taxon>Eukaryota</taxon>
        <taxon>Metazoa</taxon>
        <taxon>Ecdysozoa</taxon>
        <taxon>Nematoda</taxon>
        <taxon>Chromadorea</taxon>
        <taxon>Rhabditida</taxon>
        <taxon>Rhabditina</taxon>
        <taxon>Rhabditomorpha</taxon>
        <taxon>Strongyloidea</taxon>
        <taxon>Metastrongylidae</taxon>
        <taxon>Angiostrongylus</taxon>
    </lineage>
</organism>
<dbReference type="WBParaSite" id="ACOC_0001104301-mRNA-1">
    <property type="protein sequence ID" value="ACOC_0001104301-mRNA-1"/>
    <property type="gene ID" value="ACOC_0001104301"/>
</dbReference>
<feature type="transmembrane region" description="Helical" evidence="1">
    <location>
        <begin position="71"/>
        <end position="92"/>
    </location>
</feature>
<keyword evidence="1" id="KW-1133">Transmembrane helix</keyword>
<proteinExistence type="predicted"/>
<evidence type="ECO:0000313" key="3">
    <source>
        <dbReference type="Proteomes" id="UP000267027"/>
    </source>
</evidence>
<name>A0A0R3PXL7_ANGCS</name>
<keyword evidence="1" id="KW-0812">Transmembrane</keyword>
<reference evidence="4" key="1">
    <citation type="submission" date="2017-02" db="UniProtKB">
        <authorList>
            <consortium name="WormBaseParasite"/>
        </authorList>
    </citation>
    <scope>IDENTIFICATION</scope>
</reference>
<dbReference type="Proteomes" id="UP000267027">
    <property type="component" value="Unassembled WGS sequence"/>
</dbReference>
<dbReference type="EMBL" id="UYYA01004600">
    <property type="protein sequence ID" value="VDM62629.1"/>
    <property type="molecule type" value="Genomic_DNA"/>
</dbReference>
<evidence type="ECO:0000313" key="4">
    <source>
        <dbReference type="WBParaSite" id="ACOC_0001104301-mRNA-1"/>
    </source>
</evidence>
<dbReference type="AlphaFoldDB" id="A0A0R3PXL7"/>
<sequence>MGRLHCREVHITVLLLHLPPLLILEPAIYISLSIYILLDLEDVTDFEDQSFSFQLDSESTGYISKDILQALYGWCGVFLTLLNLQLNGALGVPLNRKGERGLLGPSVGRWPP</sequence>
<gene>
    <name evidence="2" type="ORF">ACOC_LOCUS11044</name>
</gene>
<evidence type="ECO:0000256" key="1">
    <source>
        <dbReference type="SAM" id="Phobius"/>
    </source>
</evidence>
<protein>
    <submittedName>
        <fullName evidence="4">EF-hand domain-containing protein</fullName>
    </submittedName>
</protein>
<evidence type="ECO:0000313" key="2">
    <source>
        <dbReference type="EMBL" id="VDM62629.1"/>
    </source>
</evidence>
<reference evidence="2 3" key="2">
    <citation type="submission" date="2018-11" db="EMBL/GenBank/DDBJ databases">
        <authorList>
            <consortium name="Pathogen Informatics"/>
        </authorList>
    </citation>
    <scope>NUCLEOTIDE SEQUENCE [LARGE SCALE GENOMIC DNA]</scope>
    <source>
        <strain evidence="2 3">Costa Rica</strain>
    </source>
</reference>
<feature type="transmembrane region" description="Helical" evidence="1">
    <location>
        <begin position="12"/>
        <end position="38"/>
    </location>
</feature>
<keyword evidence="3" id="KW-1185">Reference proteome</keyword>